<reference evidence="3 4" key="1">
    <citation type="submission" date="2017-04" db="EMBL/GenBank/DDBJ databases">
        <title>Draft genome of the yeast Clavispora lusitaniae type strain CBS 6936.</title>
        <authorList>
            <person name="Durrens P."/>
            <person name="Klopp C."/>
            <person name="Biteau N."/>
            <person name="Fitton-Ouhabi V."/>
            <person name="Dementhon K."/>
            <person name="Accoceberry I."/>
            <person name="Sherman D.J."/>
            <person name="Noel T."/>
        </authorList>
    </citation>
    <scope>NUCLEOTIDE SEQUENCE [LARGE SCALE GENOMIC DNA]</scope>
    <source>
        <strain evidence="3 4">CBS 6936</strain>
    </source>
</reference>
<feature type="domain" description="Meiotically up-regulated protein Msb1/Mug8" evidence="2">
    <location>
        <begin position="26"/>
        <end position="421"/>
    </location>
</feature>
<feature type="compositionally biased region" description="Polar residues" evidence="1">
    <location>
        <begin position="988"/>
        <end position="997"/>
    </location>
</feature>
<feature type="region of interest" description="Disordered" evidence="1">
    <location>
        <begin position="638"/>
        <end position="1114"/>
    </location>
</feature>
<feature type="compositionally biased region" description="Polar residues" evidence="1">
    <location>
        <begin position="489"/>
        <end position="515"/>
    </location>
</feature>
<dbReference type="GO" id="GO:0005935">
    <property type="term" value="C:cellular bud neck"/>
    <property type="evidence" value="ECO:0007669"/>
    <property type="project" value="TreeGrafter"/>
</dbReference>
<dbReference type="PANTHER" id="PTHR28093">
    <property type="entry name" value="MORPHOGENESIS-RELATED PROTEIN MSB1"/>
    <property type="match status" value="1"/>
</dbReference>
<sequence>MASQKLVLPSLPAASTHRGPLSSDQLSRKRLQALLHAITGELKARGTRTPHVFLPFRSRIDDTKLEMFLRTVFPHGQYAGDAVLGAVKDFDEFTLVCGLKYLWCRLPNNEVIGWKVYLEFRRREHEAGYPKDAFLTIMPKCLSSSAHASIVYDFLDLLISIASNSQYNHLSVRKVAKMASLWAFNVAPHSDSAFYDATAIRENTFLDGLDAWKLHCNGLFHLCLSFLRAMLPDTESDTLNLPKTLQSLLVTSSYPPPDNAPSTKSVIVIPCVQVRTTVPCSDPYELISKVRHTLRFDRKDDFLSIENYTILKSIFQKGSTNEIVDTLTEESRRVLTRLCAPPIDSEFNLYPGWVKPDKIDTDIPMYSEVSISNVTLQDYYIWTWLSSLGSDQTVSTKALFGRSIVVEAGLHGFQKWLIISEVTISPEDYINKFKDIDPPTNEPPYPPVKTDAPQPRKTVPIQAPTKAELPQAPTKTELPQAPSKIENPQAPTKVSKSTKSIPPYPKTSQAATQKNDLPPPPPIEKDGLLPDVNFEADKFSFESLSEAAQASNSQYSDNQYSLDGETRLAADVKDKLKISQPKKKTQRQRPPPPLLVPEPQKSAKSSPKKVTPVSKPSYEERPLYMPEFETFQNYVSNFEEQSNPSSQYSEPYDTYVTPQEKTLQKVDDPYENYVVPGEKSHAVHDSAKLETLPPPAQSFTKSPPRTYKEKQKSPLPRGESHSPYQHQDYSSENPQNEGKFTSTQAHAQQNTVNHTYLSKQEFENHGYDNINQRPLKIETQDHNLKQRPLETARKNGNSVNGPYDMETAYSYGQKSNTYEQNYPQEQTYENSQGHHYQYQDIAQDSPSSQYPQDDDGVSPQKNYEHEPYQHIAPSPEVGTNSSEGEVKKKKKKKKKRKEFDPLQNLPDGPPPMLPPMHLLPDGPPPPLPFPADHAEVPDPNHYQNYGAPYLQDQQHHSQQQPYENYTQPLPAPKKRSHMKDPKLAVNGYQEQPYNQHAGNGPSPGHSRAQENTYISPQRMEPYSPGTHAYQMQSAHSPVASPNIPKSSTTQPVPLPGPQQGYAESRPPPRQHQPQQYLSPPHMMAPRRASPQYSQYQQPPEQQPYPIPNQGYPRQASMSLNQHHMVPHNAGPMHTTMNSVHPSHQKMNQPHGMPEYPPMGSPGQMPVSRSMPPGQPMYGYPPPHIQQQMYFPPPQGYGPQPVKPSPTTSELTMMSIPTHGKFNKNKKPNKAGMRAALTQGEFGI</sequence>
<dbReference type="AlphaFoldDB" id="A0AA91T2Y6"/>
<dbReference type="KEGG" id="clus:A9F13_04g00143"/>
<dbReference type="InterPro" id="IPR037508">
    <property type="entry name" value="Msb1/Mug8"/>
</dbReference>
<feature type="compositionally biased region" description="Low complexity" evidence="1">
    <location>
        <begin position="1090"/>
        <end position="1099"/>
    </location>
</feature>
<feature type="compositionally biased region" description="Polar residues" evidence="1">
    <location>
        <begin position="638"/>
        <end position="649"/>
    </location>
</feature>
<dbReference type="EMBL" id="LYUB02000004">
    <property type="protein sequence ID" value="OVF09545.1"/>
    <property type="molecule type" value="Genomic_DNA"/>
</dbReference>
<protein>
    <recommendedName>
        <fullName evidence="2">Meiotically up-regulated protein Msb1/Mug8 domain-containing protein</fullName>
    </recommendedName>
</protein>
<evidence type="ECO:0000313" key="4">
    <source>
        <dbReference type="Proteomes" id="UP000195602"/>
    </source>
</evidence>
<name>A0AA91T2Y6_CLALS</name>
<feature type="region of interest" description="Disordered" evidence="1">
    <location>
        <begin position="545"/>
        <end position="624"/>
    </location>
</feature>
<feature type="compositionally biased region" description="Basic and acidic residues" evidence="1">
    <location>
        <begin position="775"/>
        <end position="793"/>
    </location>
</feature>
<feature type="region of interest" description="Disordered" evidence="1">
    <location>
        <begin position="1"/>
        <end position="23"/>
    </location>
</feature>
<dbReference type="PANTHER" id="PTHR28093:SF1">
    <property type="entry name" value="MORPHOGENESIS-RELATED PROTEIN MSB1"/>
    <property type="match status" value="1"/>
</dbReference>
<feature type="compositionally biased region" description="Polar residues" evidence="1">
    <location>
        <begin position="810"/>
        <end position="834"/>
    </location>
</feature>
<feature type="compositionally biased region" description="Polar residues" evidence="1">
    <location>
        <begin position="545"/>
        <end position="561"/>
    </location>
</feature>
<feature type="compositionally biased region" description="Basic residues" evidence="1">
    <location>
        <begin position="887"/>
        <end position="896"/>
    </location>
</feature>
<evidence type="ECO:0000256" key="1">
    <source>
        <dbReference type="SAM" id="MobiDB-lite"/>
    </source>
</evidence>
<proteinExistence type="predicted"/>
<dbReference type="Proteomes" id="UP000195602">
    <property type="component" value="Unassembled WGS sequence"/>
</dbReference>
<comment type="caution">
    <text evidence="3">The sequence shown here is derived from an EMBL/GenBank/DDBJ whole genome shotgun (WGS) entry which is preliminary data.</text>
</comment>
<dbReference type="Pfam" id="PF08101">
    <property type="entry name" value="Msb1-Mug8_dom"/>
    <property type="match status" value="1"/>
</dbReference>
<dbReference type="CDD" id="cd04401">
    <property type="entry name" value="RhoGAP_fMSB1"/>
    <property type="match status" value="1"/>
</dbReference>
<dbReference type="GO" id="GO:0005934">
    <property type="term" value="C:cellular bud tip"/>
    <property type="evidence" value="ECO:0007669"/>
    <property type="project" value="TreeGrafter"/>
</dbReference>
<evidence type="ECO:0000313" key="3">
    <source>
        <dbReference type="EMBL" id="OVF09545.1"/>
    </source>
</evidence>
<feature type="compositionally biased region" description="Polar residues" evidence="1">
    <location>
        <begin position="722"/>
        <end position="758"/>
    </location>
</feature>
<feature type="region of interest" description="Disordered" evidence="1">
    <location>
        <begin position="433"/>
        <end position="531"/>
    </location>
</feature>
<feature type="compositionally biased region" description="Basic and acidic residues" evidence="1">
    <location>
        <begin position="564"/>
        <end position="577"/>
    </location>
</feature>
<gene>
    <name evidence="3" type="ORF">A9F13_04g00143</name>
</gene>
<evidence type="ECO:0000259" key="2">
    <source>
        <dbReference type="Pfam" id="PF08101"/>
    </source>
</evidence>
<feature type="compositionally biased region" description="Basic and acidic residues" evidence="1">
    <location>
        <begin position="678"/>
        <end position="688"/>
    </location>
</feature>
<organism evidence="3 4">
    <name type="scientific">Clavispora lusitaniae</name>
    <name type="common">Candida lusitaniae</name>
    <dbReference type="NCBI Taxonomy" id="36911"/>
    <lineage>
        <taxon>Eukaryota</taxon>
        <taxon>Fungi</taxon>
        <taxon>Dikarya</taxon>
        <taxon>Ascomycota</taxon>
        <taxon>Saccharomycotina</taxon>
        <taxon>Pichiomycetes</taxon>
        <taxon>Metschnikowiaceae</taxon>
        <taxon>Clavispora</taxon>
    </lineage>
</organism>
<accession>A0AA91T2Y6</accession>
<dbReference type="InterPro" id="IPR012965">
    <property type="entry name" value="Msb1/Mug8_dom"/>
</dbReference>
<feature type="compositionally biased region" description="Low complexity" evidence="1">
    <location>
        <begin position="597"/>
        <end position="616"/>
    </location>
</feature>